<dbReference type="AlphaFoldDB" id="A0A3M8K7U8"/>
<feature type="binding site" evidence="7">
    <location>
        <position position="239"/>
    </location>
    <ligand>
        <name>Mg(2+)</name>
        <dbReference type="ChEBI" id="CHEBI:18420"/>
        <label>1</label>
        <note>catalytic</note>
    </ligand>
</feature>
<dbReference type="Gene3D" id="3.40.190.80">
    <property type="match status" value="1"/>
</dbReference>
<evidence type="ECO:0000256" key="4">
    <source>
        <dbReference type="ARBA" id="ARBA00022723"/>
    </source>
</evidence>
<proteinExistence type="inferred from homology"/>
<evidence type="ECO:0000313" key="10">
    <source>
        <dbReference type="Proteomes" id="UP000266975"/>
    </source>
</evidence>
<feature type="binding site" evidence="7">
    <location>
        <position position="108"/>
    </location>
    <ligand>
        <name>Mg(2+)</name>
        <dbReference type="ChEBI" id="CHEBI:18420"/>
        <label>1</label>
        <note>catalytic</note>
    </ligand>
</feature>
<organism evidence="9 10">
    <name type="scientific">Corynebacterium alimapuense</name>
    <dbReference type="NCBI Taxonomy" id="1576874"/>
    <lineage>
        <taxon>Bacteria</taxon>
        <taxon>Bacillati</taxon>
        <taxon>Actinomycetota</taxon>
        <taxon>Actinomycetes</taxon>
        <taxon>Mycobacteriales</taxon>
        <taxon>Corynebacteriaceae</taxon>
        <taxon>Corynebacterium</taxon>
    </lineage>
</organism>
<evidence type="ECO:0000256" key="7">
    <source>
        <dbReference type="PIRSR" id="PIRSR600760-2"/>
    </source>
</evidence>
<evidence type="ECO:0000256" key="6">
    <source>
        <dbReference type="ARBA" id="ARBA00022842"/>
    </source>
</evidence>
<dbReference type="GO" id="GO:0008934">
    <property type="term" value="F:inositol monophosphate 1-phosphatase activity"/>
    <property type="evidence" value="ECO:0007669"/>
    <property type="project" value="InterPro"/>
</dbReference>
<dbReference type="Pfam" id="PF00459">
    <property type="entry name" value="Inositol_P"/>
    <property type="match status" value="1"/>
</dbReference>
<dbReference type="GO" id="GO:0007165">
    <property type="term" value="P:signal transduction"/>
    <property type="evidence" value="ECO:0007669"/>
    <property type="project" value="TreeGrafter"/>
</dbReference>
<dbReference type="PROSITE" id="PS00630">
    <property type="entry name" value="IMP_2"/>
    <property type="match status" value="1"/>
</dbReference>
<feature type="binding site" evidence="7">
    <location>
        <position position="111"/>
    </location>
    <ligand>
        <name>Mg(2+)</name>
        <dbReference type="ChEBI" id="CHEBI:18420"/>
        <label>1</label>
        <note>catalytic</note>
    </ligand>
</feature>
<gene>
    <name evidence="9" type="ORF">C5L39_02695</name>
</gene>
<keyword evidence="6 7" id="KW-0460">Magnesium</keyword>
<keyword evidence="5 8" id="KW-0378">Hydrolase</keyword>
<sequence length="295" mass="30718">MAPSLQTPGTIGAMNIDYEPAILRDIAVETAVAAAERISQKREELTAKASIRDFATSKSSAEDVVTIVDTLAEDFISDRLATLRPEDGMIGEEGSQRPSHSGVSWVVDPIDGTVNFLYGIPEYAVSIGAAVDGEVVAGAVVNVATGVIYSAGSGLGATRQCDGQITELRCSEATDPSLSLVATGFAYSAARRQAQAQLLTRVLPHVRDIRRIGAAALDLCRVAEGSVDAYYEHGINCWDYAAGLVIAQEAGAVALTPRLSTPGTAGELSFVAAATVVEPLKKLLSDAGALSPLGR</sequence>
<protein>
    <recommendedName>
        <fullName evidence="8">Inositol-1-monophosphatase</fullName>
        <ecNumber evidence="8">3.1.3.25</ecNumber>
    </recommendedName>
</protein>
<dbReference type="Gene3D" id="3.30.540.10">
    <property type="entry name" value="Fructose-1,6-Bisphosphatase, subunit A, domain 1"/>
    <property type="match status" value="1"/>
</dbReference>
<accession>A0A3M8K7U8</accession>
<evidence type="ECO:0000256" key="3">
    <source>
        <dbReference type="ARBA" id="ARBA00009759"/>
    </source>
</evidence>
<keyword evidence="4 7" id="KW-0479">Metal-binding</keyword>
<dbReference type="InterPro" id="IPR033942">
    <property type="entry name" value="IMPase"/>
</dbReference>
<dbReference type="EMBL" id="PTJO01000003">
    <property type="protein sequence ID" value="RNE49293.1"/>
    <property type="molecule type" value="Genomic_DNA"/>
</dbReference>
<feature type="binding site" evidence="7">
    <location>
        <position position="110"/>
    </location>
    <ligand>
        <name>Mg(2+)</name>
        <dbReference type="ChEBI" id="CHEBI:18420"/>
        <label>1</label>
        <note>catalytic</note>
    </ligand>
</feature>
<comment type="catalytic activity">
    <reaction evidence="1 8">
        <text>a myo-inositol phosphate + H2O = myo-inositol + phosphate</text>
        <dbReference type="Rhea" id="RHEA:24056"/>
        <dbReference type="ChEBI" id="CHEBI:15377"/>
        <dbReference type="ChEBI" id="CHEBI:17268"/>
        <dbReference type="ChEBI" id="CHEBI:43474"/>
        <dbReference type="ChEBI" id="CHEBI:84139"/>
        <dbReference type="EC" id="3.1.3.25"/>
    </reaction>
</comment>
<keyword evidence="10" id="KW-1185">Reference proteome</keyword>
<dbReference type="PANTHER" id="PTHR20854:SF4">
    <property type="entry name" value="INOSITOL-1-MONOPHOSPHATASE-RELATED"/>
    <property type="match status" value="1"/>
</dbReference>
<name>A0A3M8K7U8_9CORY</name>
<reference evidence="9 10" key="1">
    <citation type="submission" date="2018-02" db="EMBL/GenBank/DDBJ databases">
        <title>Corynebacterium alimpuense sp. nov., a marine obligate actinomycete isolated from sediments of Valparaiso bay, Chile.</title>
        <authorList>
            <person name="Claverias F."/>
            <person name="Gonzales-Siles L."/>
            <person name="Salva-Serra F."/>
            <person name="Inganaes E."/>
            <person name="Molin K."/>
            <person name="Cumsille A."/>
            <person name="Undabarrena A."/>
            <person name="Couve E."/>
            <person name="Moore E.R.B."/>
            <person name="Gomila M."/>
            <person name="Camara B."/>
        </authorList>
    </citation>
    <scope>NUCLEOTIDE SEQUENCE [LARGE SCALE GENOMIC DNA]</scope>
    <source>
        <strain evidence="9 10">CCUG 69366</strain>
    </source>
</reference>
<evidence type="ECO:0000256" key="2">
    <source>
        <dbReference type="ARBA" id="ARBA00001946"/>
    </source>
</evidence>
<comment type="cofactor">
    <cofactor evidence="2 7 8">
        <name>Mg(2+)</name>
        <dbReference type="ChEBI" id="CHEBI:18420"/>
    </cofactor>
</comment>
<evidence type="ECO:0000313" key="9">
    <source>
        <dbReference type="EMBL" id="RNE49293.1"/>
    </source>
</evidence>
<dbReference type="SUPFAM" id="SSF56655">
    <property type="entry name" value="Carbohydrate phosphatase"/>
    <property type="match status" value="1"/>
</dbReference>
<dbReference type="GO" id="GO:0006020">
    <property type="term" value="P:inositol metabolic process"/>
    <property type="evidence" value="ECO:0007669"/>
    <property type="project" value="TreeGrafter"/>
</dbReference>
<dbReference type="CDD" id="cd01639">
    <property type="entry name" value="IMPase"/>
    <property type="match status" value="1"/>
</dbReference>
<dbReference type="PANTHER" id="PTHR20854">
    <property type="entry name" value="INOSITOL MONOPHOSPHATASE"/>
    <property type="match status" value="1"/>
</dbReference>
<feature type="binding site" evidence="7">
    <location>
        <position position="92"/>
    </location>
    <ligand>
        <name>Mg(2+)</name>
        <dbReference type="ChEBI" id="CHEBI:18420"/>
        <label>1</label>
        <note>catalytic</note>
    </ligand>
</feature>
<dbReference type="GO" id="GO:0046854">
    <property type="term" value="P:phosphatidylinositol phosphate biosynthetic process"/>
    <property type="evidence" value="ECO:0007669"/>
    <property type="project" value="InterPro"/>
</dbReference>
<dbReference type="InterPro" id="IPR000760">
    <property type="entry name" value="Inositol_monophosphatase-like"/>
</dbReference>
<dbReference type="PRINTS" id="PR00377">
    <property type="entry name" value="IMPHPHTASES"/>
</dbReference>
<comment type="similarity">
    <text evidence="3 8">Belongs to the inositol monophosphatase superfamily.</text>
</comment>
<evidence type="ECO:0000256" key="5">
    <source>
        <dbReference type="ARBA" id="ARBA00022801"/>
    </source>
</evidence>
<comment type="caution">
    <text evidence="9">The sequence shown here is derived from an EMBL/GenBank/DDBJ whole genome shotgun (WGS) entry which is preliminary data.</text>
</comment>
<dbReference type="InterPro" id="IPR020550">
    <property type="entry name" value="Inositol_monophosphatase_CS"/>
</dbReference>
<evidence type="ECO:0000256" key="1">
    <source>
        <dbReference type="ARBA" id="ARBA00001033"/>
    </source>
</evidence>
<dbReference type="GO" id="GO:0046872">
    <property type="term" value="F:metal ion binding"/>
    <property type="evidence" value="ECO:0007669"/>
    <property type="project" value="UniProtKB-KW"/>
</dbReference>
<dbReference type="OrthoDB" id="9772456at2"/>
<dbReference type="EC" id="3.1.3.25" evidence="8"/>
<dbReference type="PROSITE" id="PS00629">
    <property type="entry name" value="IMP_1"/>
    <property type="match status" value="1"/>
</dbReference>
<evidence type="ECO:0000256" key="8">
    <source>
        <dbReference type="RuleBase" id="RU364068"/>
    </source>
</evidence>
<dbReference type="Proteomes" id="UP000266975">
    <property type="component" value="Unassembled WGS sequence"/>
</dbReference>
<dbReference type="InterPro" id="IPR020583">
    <property type="entry name" value="Inositol_monoP_metal-BS"/>
</dbReference>